<reference evidence="5" key="1">
    <citation type="journal article" date="2019" name="Int. J. Syst. Evol. Microbiol.">
        <title>The Global Catalogue of Microorganisms (GCM) 10K type strain sequencing project: providing services to taxonomists for standard genome sequencing and annotation.</title>
        <authorList>
            <consortium name="The Broad Institute Genomics Platform"/>
            <consortium name="The Broad Institute Genome Sequencing Center for Infectious Disease"/>
            <person name="Wu L."/>
            <person name="Ma J."/>
        </authorList>
    </citation>
    <scope>NUCLEOTIDE SEQUENCE [LARGE SCALE GENOMIC DNA]</scope>
    <source>
        <strain evidence="5">CCUG 54356</strain>
    </source>
</reference>
<dbReference type="RefSeq" id="WP_230435163.1">
    <property type="nucleotide sequence ID" value="NZ_CP087715.1"/>
</dbReference>
<name>A0ABW3UCI5_9GAMM</name>
<keyword evidence="4" id="KW-0378">Hydrolase</keyword>
<dbReference type="SUPFAM" id="SSF75620">
    <property type="entry name" value="Release factor"/>
    <property type="match status" value="1"/>
</dbReference>
<evidence type="ECO:0000259" key="3">
    <source>
        <dbReference type="PROSITE" id="PS00745"/>
    </source>
</evidence>
<evidence type="ECO:0000256" key="1">
    <source>
        <dbReference type="ARBA" id="ARBA00010835"/>
    </source>
</evidence>
<dbReference type="PANTHER" id="PTHR47814">
    <property type="entry name" value="PEPTIDYL-TRNA HYDROLASE ARFB"/>
    <property type="match status" value="1"/>
</dbReference>
<comment type="similarity">
    <text evidence="1">Belongs to the prokaryotic/mitochondrial release factor family.</text>
</comment>
<feature type="domain" description="Prokaryotic-type class I peptide chain release factors" evidence="3">
    <location>
        <begin position="21"/>
        <end position="37"/>
    </location>
</feature>
<comment type="caution">
    <text evidence="4">The sequence shown here is derived from an EMBL/GenBank/DDBJ whole genome shotgun (WGS) entry which is preliminary data.</text>
</comment>
<dbReference type="InterPro" id="IPR045853">
    <property type="entry name" value="Pep_chain_release_fac_I_sf"/>
</dbReference>
<dbReference type="Proteomes" id="UP001597264">
    <property type="component" value="Unassembled WGS sequence"/>
</dbReference>
<organism evidence="4 5">
    <name type="scientific">Microbulbifer celer</name>
    <dbReference type="NCBI Taxonomy" id="435905"/>
    <lineage>
        <taxon>Bacteria</taxon>
        <taxon>Pseudomonadati</taxon>
        <taxon>Pseudomonadota</taxon>
        <taxon>Gammaproteobacteria</taxon>
        <taxon>Cellvibrionales</taxon>
        <taxon>Microbulbiferaceae</taxon>
        <taxon>Microbulbifer</taxon>
    </lineage>
</organism>
<feature type="compositionally biased region" description="Basic residues" evidence="2">
    <location>
        <begin position="115"/>
        <end position="127"/>
    </location>
</feature>
<evidence type="ECO:0000313" key="4">
    <source>
        <dbReference type="EMBL" id="MFD1218347.1"/>
    </source>
</evidence>
<dbReference type="EMBL" id="JBHTLR010000034">
    <property type="protein sequence ID" value="MFD1218347.1"/>
    <property type="molecule type" value="Genomic_DNA"/>
</dbReference>
<sequence>MLIISNHITISEHEITWNAVRAQGSGGQNVNKVSSAIHLRFDVQASSLPEEVKSRVLALRDQRISSDGVVIIKAQRFRTQEKNRTDALERLRTLILSAMKKPKKRVPTKPTRGSKERRLKSKARRGQVKSLRGKVPDH</sequence>
<dbReference type="EC" id="3.1.1.29" evidence="4"/>
<accession>A0ABW3UCI5</accession>
<protein>
    <submittedName>
        <fullName evidence="4">Alternative ribosome rescue aminoacyl-tRNA hydrolase ArfB</fullName>
        <ecNumber evidence="4">3.1.1.29</ecNumber>
    </submittedName>
</protein>
<evidence type="ECO:0000313" key="5">
    <source>
        <dbReference type="Proteomes" id="UP001597264"/>
    </source>
</evidence>
<dbReference type="GO" id="GO:0004045">
    <property type="term" value="F:peptidyl-tRNA hydrolase activity"/>
    <property type="evidence" value="ECO:0007669"/>
    <property type="project" value="UniProtKB-EC"/>
</dbReference>
<dbReference type="InterPro" id="IPR000352">
    <property type="entry name" value="Pep_chain_release_fac_I"/>
</dbReference>
<dbReference type="PANTHER" id="PTHR47814:SF1">
    <property type="entry name" value="PEPTIDYL-TRNA HYDROLASE ARFB"/>
    <property type="match status" value="1"/>
</dbReference>
<proteinExistence type="inferred from homology"/>
<dbReference type="NCBIfam" id="NF006718">
    <property type="entry name" value="PRK09256.1"/>
    <property type="match status" value="1"/>
</dbReference>
<keyword evidence="5" id="KW-1185">Reference proteome</keyword>
<feature type="region of interest" description="Disordered" evidence="2">
    <location>
        <begin position="99"/>
        <end position="138"/>
    </location>
</feature>
<dbReference type="PROSITE" id="PS00745">
    <property type="entry name" value="RF_PROK_I"/>
    <property type="match status" value="1"/>
</dbReference>
<dbReference type="Pfam" id="PF00472">
    <property type="entry name" value="RF-1"/>
    <property type="match status" value="1"/>
</dbReference>
<gene>
    <name evidence="4" type="primary">arfB</name>
    <name evidence="4" type="ORF">ACFQ2X_17230</name>
</gene>
<dbReference type="Gene3D" id="3.30.160.20">
    <property type="match status" value="1"/>
</dbReference>
<evidence type="ECO:0000256" key="2">
    <source>
        <dbReference type="SAM" id="MobiDB-lite"/>
    </source>
</evidence>